<dbReference type="Pfam" id="PF00397">
    <property type="entry name" value="WW"/>
    <property type="match status" value="1"/>
</dbReference>
<feature type="compositionally biased region" description="Low complexity" evidence="1">
    <location>
        <begin position="76"/>
        <end position="97"/>
    </location>
</feature>
<dbReference type="PROSITE" id="PS50020">
    <property type="entry name" value="WW_DOMAIN_2"/>
    <property type="match status" value="1"/>
</dbReference>
<evidence type="ECO:0000256" key="1">
    <source>
        <dbReference type="SAM" id="MobiDB-lite"/>
    </source>
</evidence>
<evidence type="ECO:0000313" key="3">
    <source>
        <dbReference type="EMBL" id="KAG0482223.1"/>
    </source>
</evidence>
<evidence type="ECO:0000313" key="4">
    <source>
        <dbReference type="Proteomes" id="UP000639772"/>
    </source>
</evidence>
<feature type="domain" description="WW" evidence="2">
    <location>
        <begin position="20"/>
        <end position="54"/>
    </location>
</feature>
<protein>
    <recommendedName>
        <fullName evidence="2">WW domain-containing protein</fullName>
    </recommendedName>
</protein>
<feature type="region of interest" description="Disordered" evidence="1">
    <location>
        <begin position="129"/>
        <end position="151"/>
    </location>
</feature>
<proteinExistence type="predicted"/>
<feature type="region of interest" description="Disordered" evidence="1">
    <location>
        <begin position="326"/>
        <end position="353"/>
    </location>
</feature>
<dbReference type="SMART" id="SM00456">
    <property type="entry name" value="WW"/>
    <property type="match status" value="1"/>
</dbReference>
<dbReference type="CDD" id="cd00201">
    <property type="entry name" value="WW"/>
    <property type="match status" value="1"/>
</dbReference>
<name>A0A835R9B8_VANPL</name>
<dbReference type="InterPro" id="IPR001202">
    <property type="entry name" value="WW_dom"/>
</dbReference>
<accession>A0A835R9B8</accession>
<organism evidence="3 4">
    <name type="scientific">Vanilla planifolia</name>
    <name type="common">Vanilla</name>
    <dbReference type="NCBI Taxonomy" id="51239"/>
    <lineage>
        <taxon>Eukaryota</taxon>
        <taxon>Viridiplantae</taxon>
        <taxon>Streptophyta</taxon>
        <taxon>Embryophyta</taxon>
        <taxon>Tracheophyta</taxon>
        <taxon>Spermatophyta</taxon>
        <taxon>Magnoliopsida</taxon>
        <taxon>Liliopsida</taxon>
        <taxon>Asparagales</taxon>
        <taxon>Orchidaceae</taxon>
        <taxon>Vanilloideae</taxon>
        <taxon>Vanilleae</taxon>
        <taxon>Vanilla</taxon>
    </lineage>
</organism>
<evidence type="ECO:0000259" key="2">
    <source>
        <dbReference type="PROSITE" id="PS50020"/>
    </source>
</evidence>
<dbReference type="OrthoDB" id="196131at2759"/>
<feature type="compositionally biased region" description="Low complexity" evidence="1">
    <location>
        <begin position="326"/>
        <end position="335"/>
    </location>
</feature>
<feature type="compositionally biased region" description="Pro residues" evidence="1">
    <location>
        <begin position="55"/>
        <end position="64"/>
    </location>
</feature>
<feature type="region of interest" description="Disordered" evidence="1">
    <location>
        <begin position="48"/>
        <end position="97"/>
    </location>
</feature>
<comment type="caution">
    <text evidence="3">The sequence shown here is derived from an EMBL/GenBank/DDBJ whole genome shotgun (WGS) entry which is preliminary data.</text>
</comment>
<dbReference type="Gene3D" id="2.20.70.10">
    <property type="match status" value="1"/>
</dbReference>
<dbReference type="EMBL" id="JADCNM010000005">
    <property type="protein sequence ID" value="KAG0482223.1"/>
    <property type="molecule type" value="Genomic_DNA"/>
</dbReference>
<sequence>MAAAEAAQTSLDPSFAPEDPSLPKPWKGLIDGSTGVLYYWNPETNVTQYEKPAGSAPPVPPGPPLASTLQLAPVITSNSTPSNGPSSQQPTEQQTFQQPFEHVQQLQQNQLQPSVQQIPLQQLHQQPYQQLQSVQGQPPLQISQQPSQQYSHLQHLPFHQAPYIQGQNISRPQGQFQYQPGPHAFQFPYQQGQQPKSLQPLVGQELNESQAAHQLGQQLQGSQQSEQQVQRLQASNAMHEPGQKSVSNCCSAVWDAATCAELLEATGHASTRPTTFSATVAANWLSKIGGQWGSSSLLQQTANHLLPGLTSQAHTPQSGVNIIQPQQQSPIKPSSGMDQAHQAGLKSSHHQVQTGSPLFPNQMSHSMGRPSVVSKCGYAEDPHERRGADFYSSGRSEGPMIIPDMRVGASGLPPSFPTKFSNSGHPGGLPSHGPPNMYGNAAFAQSTSVGPHPRMFGAPDSPNISADAYGRHHEVTAMGDNIPASFMTFEATGFPPEIMREVL</sequence>
<dbReference type="AlphaFoldDB" id="A0A835R9B8"/>
<dbReference type="SUPFAM" id="SSF51045">
    <property type="entry name" value="WW domain"/>
    <property type="match status" value="1"/>
</dbReference>
<feature type="region of interest" description="Disordered" evidence="1">
    <location>
        <begin position="1"/>
        <end position="28"/>
    </location>
</feature>
<dbReference type="Proteomes" id="UP000639772">
    <property type="component" value="Unassembled WGS sequence"/>
</dbReference>
<reference evidence="3 4" key="1">
    <citation type="journal article" date="2020" name="Nat. Food">
        <title>A phased Vanilla planifolia genome enables genetic improvement of flavour and production.</title>
        <authorList>
            <person name="Hasing T."/>
            <person name="Tang H."/>
            <person name="Brym M."/>
            <person name="Khazi F."/>
            <person name="Huang T."/>
            <person name="Chambers A.H."/>
        </authorList>
    </citation>
    <scope>NUCLEOTIDE SEQUENCE [LARGE SCALE GENOMIC DNA]</scope>
    <source>
        <tissue evidence="3">Leaf</tissue>
    </source>
</reference>
<feature type="region of interest" description="Disordered" evidence="1">
    <location>
        <begin position="172"/>
        <end position="192"/>
    </location>
</feature>
<gene>
    <name evidence="3" type="ORF">HPP92_010307</name>
</gene>
<dbReference type="PROSITE" id="PS01159">
    <property type="entry name" value="WW_DOMAIN_1"/>
    <property type="match status" value="1"/>
</dbReference>
<dbReference type="InterPro" id="IPR036020">
    <property type="entry name" value="WW_dom_sf"/>
</dbReference>